<proteinExistence type="predicted"/>
<dbReference type="GeneID" id="54357724"/>
<gene>
    <name evidence="3" type="ORF">K489DRAFT_247652</name>
</gene>
<reference evidence="3" key="2">
    <citation type="submission" date="2020-04" db="EMBL/GenBank/DDBJ databases">
        <authorList>
            <consortium name="NCBI Genome Project"/>
        </authorList>
    </citation>
    <scope>NUCLEOTIDE SEQUENCE</scope>
    <source>
        <strain evidence="3">CBS 342.82</strain>
    </source>
</reference>
<dbReference type="AlphaFoldDB" id="A0A6J3M3A9"/>
<keyword evidence="2" id="KW-1185">Reference proteome</keyword>
<organism evidence="3">
    <name type="scientific">Dissoconium aciculare CBS 342.82</name>
    <dbReference type="NCBI Taxonomy" id="1314786"/>
    <lineage>
        <taxon>Eukaryota</taxon>
        <taxon>Fungi</taxon>
        <taxon>Dikarya</taxon>
        <taxon>Ascomycota</taxon>
        <taxon>Pezizomycotina</taxon>
        <taxon>Dothideomycetes</taxon>
        <taxon>Dothideomycetidae</taxon>
        <taxon>Mycosphaerellales</taxon>
        <taxon>Dissoconiaceae</taxon>
        <taxon>Dissoconium</taxon>
    </lineage>
</organism>
<dbReference type="RefSeq" id="XP_033458448.1">
    <property type="nucleotide sequence ID" value="XM_033599925.1"/>
</dbReference>
<accession>A0A6J3M3A9</accession>
<keyword evidence="1" id="KW-1133">Transmembrane helix</keyword>
<keyword evidence="1" id="KW-0812">Transmembrane</keyword>
<dbReference type="Proteomes" id="UP000504637">
    <property type="component" value="Unplaced"/>
</dbReference>
<protein>
    <submittedName>
        <fullName evidence="3">Uncharacterized protein</fullName>
    </submittedName>
</protein>
<feature type="transmembrane region" description="Helical" evidence="1">
    <location>
        <begin position="20"/>
        <end position="39"/>
    </location>
</feature>
<evidence type="ECO:0000313" key="2">
    <source>
        <dbReference type="Proteomes" id="UP000504637"/>
    </source>
</evidence>
<name>A0A6J3M3A9_9PEZI</name>
<evidence type="ECO:0000256" key="1">
    <source>
        <dbReference type="SAM" id="Phobius"/>
    </source>
</evidence>
<reference evidence="3" key="3">
    <citation type="submission" date="2025-08" db="UniProtKB">
        <authorList>
            <consortium name="RefSeq"/>
        </authorList>
    </citation>
    <scope>IDENTIFICATION</scope>
    <source>
        <strain evidence="3">CBS 342.82</strain>
    </source>
</reference>
<keyword evidence="1" id="KW-0472">Membrane</keyword>
<sequence length="65" mass="7446">MYIKMTVHGPSPKYGLQFHLSLVISFNCFIFHSILFHLAQMLSYSLPPRLTQVPSTKACCIDKNM</sequence>
<reference evidence="3" key="1">
    <citation type="submission" date="2020-01" db="EMBL/GenBank/DDBJ databases">
        <authorList>
            <consortium name="DOE Joint Genome Institute"/>
            <person name="Haridas S."/>
            <person name="Albert R."/>
            <person name="Binder M."/>
            <person name="Bloem J."/>
            <person name="Labutti K."/>
            <person name="Salamov A."/>
            <person name="Andreopoulos B."/>
            <person name="Baker S.E."/>
            <person name="Barry K."/>
            <person name="Bills G."/>
            <person name="Bluhm B.H."/>
            <person name="Cannon C."/>
            <person name="Castanera R."/>
            <person name="Culley D.E."/>
            <person name="Daum C."/>
            <person name="Ezra D."/>
            <person name="Gonzalez J.B."/>
            <person name="Henrissat B."/>
            <person name="Kuo A."/>
            <person name="Liang C."/>
            <person name="Lipzen A."/>
            <person name="Lutzoni F."/>
            <person name="Magnuson J."/>
            <person name="Mondo S."/>
            <person name="Nolan M."/>
            <person name="Ohm R."/>
            <person name="Pangilinan J."/>
            <person name="Park H.-J."/>
            <person name="Ramirez L."/>
            <person name="Alfaro M."/>
            <person name="Sun H."/>
            <person name="Tritt A."/>
            <person name="Yoshinaga Y."/>
            <person name="Zwiers L.-H."/>
            <person name="Turgeon B.G."/>
            <person name="Goodwin S.B."/>
            <person name="Spatafora J.W."/>
            <person name="Crous P.W."/>
            <person name="Grigoriev I.V."/>
        </authorList>
    </citation>
    <scope>NUCLEOTIDE SEQUENCE</scope>
    <source>
        <strain evidence="3">CBS 342.82</strain>
    </source>
</reference>
<evidence type="ECO:0000313" key="3">
    <source>
        <dbReference type="RefSeq" id="XP_033458448.1"/>
    </source>
</evidence>